<dbReference type="InterPro" id="IPR013536">
    <property type="entry name" value="WLM_dom"/>
</dbReference>
<dbReference type="EMBL" id="KN880435">
    <property type="protein sequence ID" value="KIY73507.1"/>
    <property type="molecule type" value="Genomic_DNA"/>
</dbReference>
<sequence>MSDPRRPYGPKEKERALSSSVFKKIEILEDHIHANVARELLEHVAYLATPVVKRHGWTVAVLKERDPENNEEGSSSSKEADGYIIVVRIRSPESSFASEDSIVNSILYELTALQYPHNKPNKSKRHQLHLQLKSEYEKLKKTGSMGDNQVAIRGRRGAPPKKQRRKPQKHHEYLGPWIDISPSTAALFTATTGIAIIGFLLWRDMRRNIVPSIRMFDP</sequence>
<dbReference type="Pfam" id="PF08325">
    <property type="entry name" value="WLM"/>
    <property type="match status" value="1"/>
</dbReference>
<evidence type="ECO:0000256" key="2">
    <source>
        <dbReference type="SAM" id="Phobius"/>
    </source>
</evidence>
<keyword evidence="2" id="KW-1133">Transmembrane helix</keyword>
<gene>
    <name evidence="4" type="ORF">CYLTODRAFT_439787</name>
</gene>
<evidence type="ECO:0000259" key="3">
    <source>
        <dbReference type="PROSITE" id="PS51397"/>
    </source>
</evidence>
<proteinExistence type="predicted"/>
<evidence type="ECO:0000313" key="4">
    <source>
        <dbReference type="EMBL" id="KIY73507.1"/>
    </source>
</evidence>
<dbReference type="Proteomes" id="UP000054007">
    <property type="component" value="Unassembled WGS sequence"/>
</dbReference>
<keyword evidence="5" id="KW-1185">Reference proteome</keyword>
<feature type="domain" description="WLM" evidence="3">
    <location>
        <begin position="13"/>
        <end position="190"/>
    </location>
</feature>
<feature type="transmembrane region" description="Helical" evidence="2">
    <location>
        <begin position="185"/>
        <end position="202"/>
    </location>
</feature>
<name>A0A0D7BSW5_9AGAR</name>
<keyword evidence="2" id="KW-0812">Transmembrane</keyword>
<evidence type="ECO:0000313" key="5">
    <source>
        <dbReference type="Proteomes" id="UP000054007"/>
    </source>
</evidence>
<reference evidence="4 5" key="1">
    <citation type="journal article" date="2015" name="Fungal Genet. Biol.">
        <title>Evolution of novel wood decay mechanisms in Agaricales revealed by the genome sequences of Fistulina hepatica and Cylindrobasidium torrendii.</title>
        <authorList>
            <person name="Floudas D."/>
            <person name="Held B.W."/>
            <person name="Riley R."/>
            <person name="Nagy L.G."/>
            <person name="Koehler G."/>
            <person name="Ransdell A.S."/>
            <person name="Younus H."/>
            <person name="Chow J."/>
            <person name="Chiniquy J."/>
            <person name="Lipzen A."/>
            <person name="Tritt A."/>
            <person name="Sun H."/>
            <person name="Haridas S."/>
            <person name="LaButti K."/>
            <person name="Ohm R.A."/>
            <person name="Kues U."/>
            <person name="Blanchette R.A."/>
            <person name="Grigoriev I.V."/>
            <person name="Minto R.E."/>
            <person name="Hibbett D.S."/>
        </authorList>
    </citation>
    <scope>NUCLEOTIDE SEQUENCE [LARGE SCALE GENOMIC DNA]</scope>
    <source>
        <strain evidence="4 5">FP15055 ss-10</strain>
    </source>
</reference>
<evidence type="ECO:0000256" key="1">
    <source>
        <dbReference type="SAM" id="MobiDB-lite"/>
    </source>
</evidence>
<feature type="compositionally biased region" description="Basic residues" evidence="1">
    <location>
        <begin position="153"/>
        <end position="169"/>
    </location>
</feature>
<dbReference type="AlphaFoldDB" id="A0A0D7BSW5"/>
<protein>
    <recommendedName>
        <fullName evidence="3">WLM domain-containing protein</fullName>
    </recommendedName>
</protein>
<organism evidence="4 5">
    <name type="scientific">Cylindrobasidium torrendii FP15055 ss-10</name>
    <dbReference type="NCBI Taxonomy" id="1314674"/>
    <lineage>
        <taxon>Eukaryota</taxon>
        <taxon>Fungi</taxon>
        <taxon>Dikarya</taxon>
        <taxon>Basidiomycota</taxon>
        <taxon>Agaricomycotina</taxon>
        <taxon>Agaricomycetes</taxon>
        <taxon>Agaricomycetidae</taxon>
        <taxon>Agaricales</taxon>
        <taxon>Marasmiineae</taxon>
        <taxon>Physalacriaceae</taxon>
        <taxon>Cylindrobasidium</taxon>
    </lineage>
</organism>
<feature type="region of interest" description="Disordered" evidence="1">
    <location>
        <begin position="150"/>
        <end position="171"/>
    </location>
</feature>
<accession>A0A0D7BSW5</accession>
<keyword evidence="2" id="KW-0472">Membrane</keyword>
<dbReference type="PROSITE" id="PS51397">
    <property type="entry name" value="WLM"/>
    <property type="match status" value="1"/>
</dbReference>